<dbReference type="Gene3D" id="3.40.30.10">
    <property type="entry name" value="Glutaredoxin"/>
    <property type="match status" value="1"/>
</dbReference>
<dbReference type="Pfam" id="PF00085">
    <property type="entry name" value="Thioredoxin"/>
    <property type="match status" value="1"/>
</dbReference>
<sequence length="176" mass="18884">MGTASRQLLPLRTLTKAFDITTAASAPRKVLNGGSDGLLASAANQAVSALTDAMEAIESLLNISAPDLRASDVKELSGLDNYKQVLSTEKKVVVLFTGCDEGCGYIDSVFEGMCNHYAGRGMAFYNVDAYAERDIVSFANVVHVPMVIVYKNGDRYGSAIGDNLLEDLEVLLERLV</sequence>
<evidence type="ECO:0000313" key="3">
    <source>
        <dbReference type="Proteomes" id="UP000054558"/>
    </source>
</evidence>
<protein>
    <recommendedName>
        <fullName evidence="1">Thioredoxin domain-containing protein</fullName>
    </recommendedName>
</protein>
<dbReference type="CDD" id="cd02947">
    <property type="entry name" value="TRX_family"/>
    <property type="match status" value="1"/>
</dbReference>
<dbReference type="InterPro" id="IPR036249">
    <property type="entry name" value="Thioredoxin-like_sf"/>
</dbReference>
<dbReference type="Proteomes" id="UP000054558">
    <property type="component" value="Unassembled WGS sequence"/>
</dbReference>
<dbReference type="EMBL" id="DF236964">
    <property type="protein sequence ID" value="GAQ78551.1"/>
    <property type="molecule type" value="Genomic_DNA"/>
</dbReference>
<dbReference type="SUPFAM" id="SSF52833">
    <property type="entry name" value="Thioredoxin-like"/>
    <property type="match status" value="1"/>
</dbReference>
<reference evidence="2 3" key="1">
    <citation type="journal article" date="2014" name="Nat. Commun.">
        <title>Klebsormidium flaccidum genome reveals primary factors for plant terrestrial adaptation.</title>
        <authorList>
            <person name="Hori K."/>
            <person name="Maruyama F."/>
            <person name="Fujisawa T."/>
            <person name="Togashi T."/>
            <person name="Yamamoto N."/>
            <person name="Seo M."/>
            <person name="Sato S."/>
            <person name="Yamada T."/>
            <person name="Mori H."/>
            <person name="Tajima N."/>
            <person name="Moriyama T."/>
            <person name="Ikeuchi M."/>
            <person name="Watanabe M."/>
            <person name="Wada H."/>
            <person name="Kobayashi K."/>
            <person name="Saito M."/>
            <person name="Masuda T."/>
            <person name="Sasaki-Sekimoto Y."/>
            <person name="Mashiguchi K."/>
            <person name="Awai K."/>
            <person name="Shimojima M."/>
            <person name="Masuda S."/>
            <person name="Iwai M."/>
            <person name="Nobusawa T."/>
            <person name="Narise T."/>
            <person name="Kondo S."/>
            <person name="Saito H."/>
            <person name="Sato R."/>
            <person name="Murakawa M."/>
            <person name="Ihara Y."/>
            <person name="Oshima-Yamada Y."/>
            <person name="Ohtaka K."/>
            <person name="Satoh M."/>
            <person name="Sonobe K."/>
            <person name="Ishii M."/>
            <person name="Ohtani R."/>
            <person name="Kanamori-Sato M."/>
            <person name="Honoki R."/>
            <person name="Miyazaki D."/>
            <person name="Mochizuki H."/>
            <person name="Umetsu J."/>
            <person name="Higashi K."/>
            <person name="Shibata D."/>
            <person name="Kamiya Y."/>
            <person name="Sato N."/>
            <person name="Nakamura Y."/>
            <person name="Tabata S."/>
            <person name="Ida S."/>
            <person name="Kurokawa K."/>
            <person name="Ohta H."/>
        </authorList>
    </citation>
    <scope>NUCLEOTIDE SEQUENCE [LARGE SCALE GENOMIC DNA]</scope>
    <source>
        <strain evidence="2 3">NIES-2285</strain>
    </source>
</reference>
<keyword evidence="3" id="KW-1185">Reference proteome</keyword>
<name>A0A1Y1HNI7_KLENI</name>
<feature type="domain" description="Thioredoxin" evidence="1">
    <location>
        <begin position="80"/>
        <end position="170"/>
    </location>
</feature>
<evidence type="ECO:0000259" key="1">
    <source>
        <dbReference type="Pfam" id="PF00085"/>
    </source>
</evidence>
<proteinExistence type="predicted"/>
<accession>A0A1Y1HNI7</accession>
<organism evidence="2 3">
    <name type="scientific">Klebsormidium nitens</name>
    <name type="common">Green alga</name>
    <name type="synonym">Ulothrix nitens</name>
    <dbReference type="NCBI Taxonomy" id="105231"/>
    <lineage>
        <taxon>Eukaryota</taxon>
        <taxon>Viridiplantae</taxon>
        <taxon>Streptophyta</taxon>
        <taxon>Klebsormidiophyceae</taxon>
        <taxon>Klebsormidiales</taxon>
        <taxon>Klebsormidiaceae</taxon>
        <taxon>Klebsormidium</taxon>
    </lineage>
</organism>
<evidence type="ECO:0000313" key="2">
    <source>
        <dbReference type="EMBL" id="GAQ78551.1"/>
    </source>
</evidence>
<dbReference type="InterPro" id="IPR013766">
    <property type="entry name" value="Thioredoxin_domain"/>
</dbReference>
<dbReference type="AlphaFoldDB" id="A0A1Y1HNI7"/>
<gene>
    <name evidence="2" type="ORF">KFL_000150020</name>
</gene>